<gene>
    <name evidence="2" type="ORF">QVD17_16579</name>
</gene>
<keyword evidence="3" id="KW-1185">Reference proteome</keyword>
<reference evidence="2" key="1">
    <citation type="journal article" date="2023" name="bioRxiv">
        <title>Improved chromosome-level genome assembly for marigold (Tagetes erecta).</title>
        <authorList>
            <person name="Jiang F."/>
            <person name="Yuan L."/>
            <person name="Wang S."/>
            <person name="Wang H."/>
            <person name="Xu D."/>
            <person name="Wang A."/>
            <person name="Fan W."/>
        </authorList>
    </citation>
    <scope>NUCLEOTIDE SEQUENCE</scope>
    <source>
        <strain evidence="2">WSJ</strain>
        <tissue evidence="2">Leaf</tissue>
    </source>
</reference>
<accession>A0AAD8P0M9</accession>
<evidence type="ECO:0000313" key="3">
    <source>
        <dbReference type="Proteomes" id="UP001229421"/>
    </source>
</evidence>
<proteinExistence type="predicted"/>
<evidence type="ECO:0000256" key="1">
    <source>
        <dbReference type="SAM" id="MobiDB-lite"/>
    </source>
</evidence>
<evidence type="ECO:0000313" key="2">
    <source>
        <dbReference type="EMBL" id="KAK1427877.1"/>
    </source>
</evidence>
<comment type="caution">
    <text evidence="2">The sequence shown here is derived from an EMBL/GenBank/DDBJ whole genome shotgun (WGS) entry which is preliminary data.</text>
</comment>
<protein>
    <submittedName>
        <fullName evidence="2">Uncharacterized protein</fullName>
    </submittedName>
</protein>
<dbReference type="AlphaFoldDB" id="A0AAD8P0M9"/>
<dbReference type="EMBL" id="JAUHHV010000004">
    <property type="protein sequence ID" value="KAK1427877.1"/>
    <property type="molecule type" value="Genomic_DNA"/>
</dbReference>
<name>A0AAD8P0M9_TARER</name>
<dbReference type="Proteomes" id="UP001229421">
    <property type="component" value="Unassembled WGS sequence"/>
</dbReference>
<sequence length="83" mass="10083">MNVRIFADCAAPRYNFSGKITYLFRNMYTDERWEYIEKLKAVEERRFEEQRDRLGQTKPPQFQNPPGEWPVIPGRNRWVNSFP</sequence>
<organism evidence="2 3">
    <name type="scientific">Tagetes erecta</name>
    <name type="common">African marigold</name>
    <dbReference type="NCBI Taxonomy" id="13708"/>
    <lineage>
        <taxon>Eukaryota</taxon>
        <taxon>Viridiplantae</taxon>
        <taxon>Streptophyta</taxon>
        <taxon>Embryophyta</taxon>
        <taxon>Tracheophyta</taxon>
        <taxon>Spermatophyta</taxon>
        <taxon>Magnoliopsida</taxon>
        <taxon>eudicotyledons</taxon>
        <taxon>Gunneridae</taxon>
        <taxon>Pentapetalae</taxon>
        <taxon>asterids</taxon>
        <taxon>campanulids</taxon>
        <taxon>Asterales</taxon>
        <taxon>Asteraceae</taxon>
        <taxon>Asteroideae</taxon>
        <taxon>Heliantheae alliance</taxon>
        <taxon>Tageteae</taxon>
        <taxon>Tagetes</taxon>
    </lineage>
</organism>
<feature type="region of interest" description="Disordered" evidence="1">
    <location>
        <begin position="50"/>
        <end position="71"/>
    </location>
</feature>